<feature type="transmembrane region" description="Helical" evidence="5">
    <location>
        <begin position="12"/>
        <end position="30"/>
    </location>
</feature>
<name>A0A3B0B211_9BACL</name>
<dbReference type="AlphaFoldDB" id="A0A3B0B211"/>
<proteinExistence type="predicted"/>
<comment type="caution">
    <text evidence="6">The sequence shown here is derived from an EMBL/GenBank/DDBJ whole genome shotgun (WGS) entry which is preliminary data.</text>
</comment>
<keyword evidence="4 5" id="KW-0472">Membrane</keyword>
<dbReference type="RefSeq" id="WP_120751302.1">
    <property type="nucleotide sequence ID" value="NZ_RBAH01000035.1"/>
</dbReference>
<keyword evidence="2 5" id="KW-0812">Transmembrane</keyword>
<evidence type="ECO:0000256" key="5">
    <source>
        <dbReference type="SAM" id="Phobius"/>
    </source>
</evidence>
<feature type="transmembrane region" description="Helical" evidence="5">
    <location>
        <begin position="74"/>
        <end position="91"/>
    </location>
</feature>
<organism evidence="6 7">
    <name type="scientific">Paenibacillus ginsengarvi</name>
    <dbReference type="NCBI Taxonomy" id="400777"/>
    <lineage>
        <taxon>Bacteria</taxon>
        <taxon>Bacillati</taxon>
        <taxon>Bacillota</taxon>
        <taxon>Bacilli</taxon>
        <taxon>Bacillales</taxon>
        <taxon>Paenibacillaceae</taxon>
        <taxon>Paenibacillus</taxon>
    </lineage>
</organism>
<dbReference type="GO" id="GO:0016020">
    <property type="term" value="C:membrane"/>
    <property type="evidence" value="ECO:0007669"/>
    <property type="project" value="UniProtKB-SubCell"/>
</dbReference>
<evidence type="ECO:0000313" key="7">
    <source>
        <dbReference type="Proteomes" id="UP000282311"/>
    </source>
</evidence>
<evidence type="ECO:0000256" key="4">
    <source>
        <dbReference type="ARBA" id="ARBA00023136"/>
    </source>
</evidence>
<feature type="transmembrane region" description="Helical" evidence="5">
    <location>
        <begin position="50"/>
        <end position="67"/>
    </location>
</feature>
<dbReference type="OrthoDB" id="9811373at2"/>
<evidence type="ECO:0000256" key="1">
    <source>
        <dbReference type="ARBA" id="ARBA00004141"/>
    </source>
</evidence>
<gene>
    <name evidence="6" type="ORF">D7M11_31735</name>
</gene>
<reference evidence="6 7" key="1">
    <citation type="journal article" date="2007" name="Int. J. Syst. Evol. Microbiol.">
        <title>Paenibacillus ginsengarvi sp. nov., isolated from soil from ginseng cultivation.</title>
        <authorList>
            <person name="Yoon M.H."/>
            <person name="Ten L.N."/>
            <person name="Im W.T."/>
        </authorList>
    </citation>
    <scope>NUCLEOTIDE SEQUENCE [LARGE SCALE GENOMIC DNA]</scope>
    <source>
        <strain evidence="6 7">KCTC 13059</strain>
    </source>
</reference>
<dbReference type="InterPro" id="IPR032808">
    <property type="entry name" value="DoxX"/>
</dbReference>
<dbReference type="EMBL" id="RBAH01000035">
    <property type="protein sequence ID" value="RKN66048.1"/>
    <property type="molecule type" value="Genomic_DNA"/>
</dbReference>
<accession>A0A3B0B211</accession>
<dbReference type="Proteomes" id="UP000282311">
    <property type="component" value="Unassembled WGS sequence"/>
</dbReference>
<keyword evidence="7" id="KW-1185">Reference proteome</keyword>
<evidence type="ECO:0000256" key="2">
    <source>
        <dbReference type="ARBA" id="ARBA00022692"/>
    </source>
</evidence>
<evidence type="ECO:0000313" key="6">
    <source>
        <dbReference type="EMBL" id="RKN66048.1"/>
    </source>
</evidence>
<dbReference type="Pfam" id="PF13564">
    <property type="entry name" value="DoxX_2"/>
    <property type="match status" value="1"/>
</dbReference>
<keyword evidence="3 5" id="KW-1133">Transmembrane helix</keyword>
<comment type="subcellular location">
    <subcellularLocation>
        <location evidence="1">Membrane</location>
        <topology evidence="1">Multi-pass membrane protein</topology>
    </subcellularLocation>
</comment>
<evidence type="ECO:0000256" key="3">
    <source>
        <dbReference type="ARBA" id="ARBA00022989"/>
    </source>
</evidence>
<protein>
    <submittedName>
        <fullName evidence="6">DoxX family protein</fullName>
    </submittedName>
</protein>
<sequence length="128" mass="14071">MNTPISRGRLWTGRILSGIAVLFMLFDSISKLLKVSQSVEGSIALGYAEHHVLIIGILGLVSTIVYAFPRTAPLGAILLTGYFGGAIATQIRMDAPLFSNVLFSVYLAIFVWGGIWLRDDRVRRLFSL</sequence>
<feature type="transmembrane region" description="Helical" evidence="5">
    <location>
        <begin position="97"/>
        <end position="117"/>
    </location>
</feature>